<keyword evidence="4" id="KW-0934">Plastid</keyword>
<evidence type="ECO:0000259" key="10">
    <source>
        <dbReference type="Pfam" id="PF01764"/>
    </source>
</evidence>
<dbReference type="Proteomes" id="UP000306102">
    <property type="component" value="Unassembled WGS sequence"/>
</dbReference>
<feature type="region of interest" description="Disordered" evidence="9">
    <location>
        <begin position="59"/>
        <end position="85"/>
    </location>
</feature>
<evidence type="ECO:0000313" key="11">
    <source>
        <dbReference type="EMBL" id="THG00985.1"/>
    </source>
</evidence>
<dbReference type="InterPro" id="IPR029058">
    <property type="entry name" value="AB_hydrolase_fold"/>
</dbReference>
<dbReference type="GO" id="GO:0009507">
    <property type="term" value="C:chloroplast"/>
    <property type="evidence" value="ECO:0007669"/>
    <property type="project" value="UniProtKB-SubCell"/>
</dbReference>
<evidence type="ECO:0000256" key="5">
    <source>
        <dbReference type="ARBA" id="ARBA00022801"/>
    </source>
</evidence>
<evidence type="ECO:0000256" key="3">
    <source>
        <dbReference type="ARBA" id="ARBA00022528"/>
    </source>
</evidence>
<organism evidence="11 12">
    <name type="scientific">Camellia sinensis var. sinensis</name>
    <name type="common">China tea</name>
    <dbReference type="NCBI Taxonomy" id="542762"/>
    <lineage>
        <taxon>Eukaryota</taxon>
        <taxon>Viridiplantae</taxon>
        <taxon>Streptophyta</taxon>
        <taxon>Embryophyta</taxon>
        <taxon>Tracheophyta</taxon>
        <taxon>Spermatophyta</taxon>
        <taxon>Magnoliopsida</taxon>
        <taxon>eudicotyledons</taxon>
        <taxon>Gunneridae</taxon>
        <taxon>Pentapetalae</taxon>
        <taxon>asterids</taxon>
        <taxon>Ericales</taxon>
        <taxon>Theaceae</taxon>
        <taxon>Camellia</taxon>
    </lineage>
</organism>
<evidence type="ECO:0000256" key="1">
    <source>
        <dbReference type="ARBA" id="ARBA00004229"/>
    </source>
</evidence>
<evidence type="ECO:0000256" key="8">
    <source>
        <dbReference type="ARBA" id="ARBA00023098"/>
    </source>
</evidence>
<dbReference type="STRING" id="542762.A0A4S4DEE4"/>
<accession>A0A4S4DEE4</accession>
<dbReference type="EMBL" id="SDRB02011550">
    <property type="protein sequence ID" value="THG00985.1"/>
    <property type="molecule type" value="Genomic_DNA"/>
</dbReference>
<evidence type="ECO:0000256" key="9">
    <source>
        <dbReference type="SAM" id="MobiDB-lite"/>
    </source>
</evidence>
<comment type="subcellular location">
    <subcellularLocation>
        <location evidence="1">Plastid</location>
        <location evidence="1">Chloroplast</location>
    </subcellularLocation>
</comment>
<dbReference type="Gene3D" id="3.40.50.1820">
    <property type="entry name" value="alpha/beta hydrolase"/>
    <property type="match status" value="1"/>
</dbReference>
<dbReference type="Pfam" id="PF01764">
    <property type="entry name" value="Lipase_3"/>
    <property type="match status" value="1"/>
</dbReference>
<proteinExistence type="inferred from homology"/>
<feature type="compositionally biased region" description="Polar residues" evidence="9">
    <location>
        <begin position="9"/>
        <end position="18"/>
    </location>
</feature>
<gene>
    <name evidence="11" type="ORF">TEA_013975</name>
</gene>
<dbReference type="PANTHER" id="PTHR31403:SF11">
    <property type="entry name" value="OS12G0614500 PROTEIN"/>
    <property type="match status" value="1"/>
</dbReference>
<keyword evidence="12" id="KW-1185">Reference proteome</keyword>
<evidence type="ECO:0000313" key="12">
    <source>
        <dbReference type="Proteomes" id="UP000306102"/>
    </source>
</evidence>
<sequence>MDTTKKQLTKQSTATKKVTNYEKQRMKAINKNRERMNALGVKNITTFLKAAVQHKKLRKEKQIPIEENDDDYRPSEAEDGSDTESYDSFEHEFGLKFHDNGKQLAEYNRDKIVDKLGLTKHGYKVRKYIHAMSHMDVPRWLEWLALGQTWSKDSNWMGFVAVSDDEETRRIGRRDIVIAWRGTVAPSEWYEDLQRKLEPIGEGEAKVEYGFLSIYTSKSDATRYNKSSALEQVMKEVKGLVKFHKTRGEQVSLTITGHSLRGSLALLNAYEAATSVPNLPISVISFGAPRVGNIAFRDEIYQMGVKTLRVVVKQDLVPRMPRIDFNESLQMFDDFTGFHMLEIYLYLVDGFMSTSSMFRSNARKDVALVNKACDMLVDELRIPPCWYQMENKGLVCNDHGRWVKPRRDPEDIPSPTREEVLDHAIDEMEESYEALGPLLDV</sequence>
<keyword evidence="6" id="KW-0809">Transit peptide</keyword>
<keyword evidence="3" id="KW-0150">Chloroplast</keyword>
<keyword evidence="7" id="KW-0442">Lipid degradation</keyword>
<feature type="domain" description="Fungal lipase-type" evidence="10">
    <location>
        <begin position="177"/>
        <end position="323"/>
    </location>
</feature>
<dbReference type="InterPro" id="IPR002921">
    <property type="entry name" value="Fungal_lipase-type"/>
</dbReference>
<evidence type="ECO:0000256" key="4">
    <source>
        <dbReference type="ARBA" id="ARBA00022640"/>
    </source>
</evidence>
<name>A0A4S4DEE4_CAMSN</name>
<comment type="similarity">
    <text evidence="2">Belongs to the AB hydrolase superfamily. Lipase family.</text>
</comment>
<dbReference type="GO" id="GO:0047714">
    <property type="term" value="F:galactolipase activity"/>
    <property type="evidence" value="ECO:0007669"/>
    <property type="project" value="UniProtKB-ARBA"/>
</dbReference>
<comment type="caution">
    <text evidence="11">The sequence shown here is derived from an EMBL/GenBank/DDBJ whole genome shotgun (WGS) entry which is preliminary data.</text>
</comment>
<dbReference type="SUPFAM" id="SSF53474">
    <property type="entry name" value="alpha/beta-Hydrolases"/>
    <property type="match status" value="1"/>
</dbReference>
<dbReference type="GO" id="GO:0008970">
    <property type="term" value="F:phospholipase A1 activity"/>
    <property type="evidence" value="ECO:0007669"/>
    <property type="project" value="UniProtKB-ARBA"/>
</dbReference>
<reference evidence="11 12" key="1">
    <citation type="journal article" date="2018" name="Proc. Natl. Acad. Sci. U.S.A.">
        <title>Draft genome sequence of Camellia sinensis var. sinensis provides insights into the evolution of the tea genome and tea quality.</title>
        <authorList>
            <person name="Wei C."/>
            <person name="Yang H."/>
            <person name="Wang S."/>
            <person name="Zhao J."/>
            <person name="Liu C."/>
            <person name="Gao L."/>
            <person name="Xia E."/>
            <person name="Lu Y."/>
            <person name="Tai Y."/>
            <person name="She G."/>
            <person name="Sun J."/>
            <person name="Cao H."/>
            <person name="Tong W."/>
            <person name="Gao Q."/>
            <person name="Li Y."/>
            <person name="Deng W."/>
            <person name="Jiang X."/>
            <person name="Wang W."/>
            <person name="Chen Q."/>
            <person name="Zhang S."/>
            <person name="Li H."/>
            <person name="Wu J."/>
            <person name="Wang P."/>
            <person name="Li P."/>
            <person name="Shi C."/>
            <person name="Zheng F."/>
            <person name="Jian J."/>
            <person name="Huang B."/>
            <person name="Shan D."/>
            <person name="Shi M."/>
            <person name="Fang C."/>
            <person name="Yue Y."/>
            <person name="Li F."/>
            <person name="Li D."/>
            <person name="Wei S."/>
            <person name="Han B."/>
            <person name="Jiang C."/>
            <person name="Yin Y."/>
            <person name="Xia T."/>
            <person name="Zhang Z."/>
            <person name="Bennetzen J.L."/>
            <person name="Zhao S."/>
            <person name="Wan X."/>
        </authorList>
    </citation>
    <scope>NUCLEOTIDE SEQUENCE [LARGE SCALE GENOMIC DNA]</scope>
    <source>
        <strain evidence="12">cv. Shuchazao</strain>
        <tissue evidence="11">Leaf</tissue>
    </source>
</reference>
<protein>
    <recommendedName>
        <fullName evidence="10">Fungal lipase-type domain-containing protein</fullName>
    </recommendedName>
</protein>
<evidence type="ECO:0000256" key="7">
    <source>
        <dbReference type="ARBA" id="ARBA00022963"/>
    </source>
</evidence>
<dbReference type="PANTHER" id="PTHR31403">
    <property type="entry name" value="PHOSPHOLIPASE A1-IBETA2, CHLOROPLASTIC"/>
    <property type="match status" value="1"/>
</dbReference>
<keyword evidence="5" id="KW-0378">Hydrolase</keyword>
<dbReference type="AlphaFoldDB" id="A0A4S4DEE4"/>
<feature type="region of interest" description="Disordered" evidence="9">
    <location>
        <begin position="1"/>
        <end position="21"/>
    </location>
</feature>
<evidence type="ECO:0000256" key="2">
    <source>
        <dbReference type="ARBA" id="ARBA00010701"/>
    </source>
</evidence>
<evidence type="ECO:0000256" key="6">
    <source>
        <dbReference type="ARBA" id="ARBA00022946"/>
    </source>
</evidence>
<dbReference type="CDD" id="cd00519">
    <property type="entry name" value="Lipase_3"/>
    <property type="match status" value="1"/>
</dbReference>
<keyword evidence="8" id="KW-0443">Lipid metabolism</keyword>
<dbReference type="GO" id="GO:0016042">
    <property type="term" value="P:lipid catabolic process"/>
    <property type="evidence" value="ECO:0007669"/>
    <property type="project" value="UniProtKB-KW"/>
</dbReference>